<evidence type="ECO:0000313" key="1">
    <source>
        <dbReference type="EMBL" id="NFV80702.1"/>
    </source>
</evidence>
<dbReference type="AlphaFoldDB" id="A0A7C9QUC1"/>
<sequence>MFERGDLLLIPFPFSDLSAAKKRPVLVLTRPDAYGDFIALAVTSRPQTDHGIALAATDLVQGSLPLASWIRTDRVVTLNASLVVKGFGRASEGIIAAALTRLCAYVEQGGPAAQSSSSS</sequence>
<dbReference type="Gene3D" id="2.30.30.110">
    <property type="match status" value="1"/>
</dbReference>
<dbReference type="SUPFAM" id="SSF50118">
    <property type="entry name" value="Cell growth inhibitor/plasmid maintenance toxic component"/>
    <property type="match status" value="1"/>
</dbReference>
<accession>A0A7C9QUC1</accession>
<dbReference type="Pfam" id="PF02452">
    <property type="entry name" value="PemK_toxin"/>
    <property type="match status" value="1"/>
</dbReference>
<comment type="caution">
    <text evidence="1">The sequence shown here is derived from an EMBL/GenBank/DDBJ whole genome shotgun (WGS) entry which is preliminary data.</text>
</comment>
<dbReference type="GO" id="GO:0003677">
    <property type="term" value="F:DNA binding"/>
    <property type="evidence" value="ECO:0007669"/>
    <property type="project" value="InterPro"/>
</dbReference>
<protein>
    <submittedName>
        <fullName evidence="1">Type II toxin-antitoxin system PemK/MazF family toxin</fullName>
    </submittedName>
</protein>
<dbReference type="Proteomes" id="UP000480684">
    <property type="component" value="Unassembled WGS sequence"/>
</dbReference>
<proteinExistence type="predicted"/>
<dbReference type="EMBL" id="JAAIYP010000038">
    <property type="protein sequence ID" value="NFV80702.1"/>
    <property type="molecule type" value="Genomic_DNA"/>
</dbReference>
<organism evidence="1 2">
    <name type="scientific">Magnetospirillum aberrantis SpK</name>
    <dbReference type="NCBI Taxonomy" id="908842"/>
    <lineage>
        <taxon>Bacteria</taxon>
        <taxon>Pseudomonadati</taxon>
        <taxon>Pseudomonadota</taxon>
        <taxon>Alphaproteobacteria</taxon>
        <taxon>Rhodospirillales</taxon>
        <taxon>Rhodospirillaceae</taxon>
        <taxon>Magnetospirillum</taxon>
    </lineage>
</organism>
<keyword evidence="2" id="KW-1185">Reference proteome</keyword>
<name>A0A7C9QUC1_9PROT</name>
<dbReference type="RefSeq" id="WP_163679437.1">
    <property type="nucleotide sequence ID" value="NZ_JAAIYP010000038.1"/>
</dbReference>
<gene>
    <name evidence="1" type="ORF">G4223_11345</name>
</gene>
<reference evidence="1 2" key="1">
    <citation type="submission" date="2020-02" db="EMBL/GenBank/DDBJ databases">
        <authorList>
            <person name="Dziuba M."/>
            <person name="Kuznetsov B."/>
            <person name="Mardanov A."/>
            <person name="Ravin N."/>
            <person name="Grouzdev D."/>
        </authorList>
    </citation>
    <scope>NUCLEOTIDE SEQUENCE [LARGE SCALE GENOMIC DNA]</scope>
    <source>
        <strain evidence="1 2">SpK</strain>
    </source>
</reference>
<evidence type="ECO:0000313" key="2">
    <source>
        <dbReference type="Proteomes" id="UP000480684"/>
    </source>
</evidence>
<dbReference type="InterPro" id="IPR011067">
    <property type="entry name" value="Plasmid_toxin/cell-grow_inhib"/>
</dbReference>
<dbReference type="InterPro" id="IPR003477">
    <property type="entry name" value="PemK-like"/>
</dbReference>